<dbReference type="AlphaFoldDB" id="A0A645JL20"/>
<comment type="caution">
    <text evidence="2">The sequence shown here is derived from an EMBL/GenBank/DDBJ whole genome shotgun (WGS) entry which is preliminary data.</text>
</comment>
<protein>
    <submittedName>
        <fullName evidence="2">Uncharacterized protein</fullName>
    </submittedName>
</protein>
<feature type="region of interest" description="Disordered" evidence="1">
    <location>
        <begin position="34"/>
        <end position="54"/>
    </location>
</feature>
<dbReference type="EMBL" id="VSSQ01135462">
    <property type="protein sequence ID" value="MPN60333.1"/>
    <property type="molecule type" value="Genomic_DNA"/>
</dbReference>
<evidence type="ECO:0000256" key="1">
    <source>
        <dbReference type="SAM" id="MobiDB-lite"/>
    </source>
</evidence>
<accession>A0A645JL20</accession>
<organism evidence="2">
    <name type="scientific">bioreactor metagenome</name>
    <dbReference type="NCBI Taxonomy" id="1076179"/>
    <lineage>
        <taxon>unclassified sequences</taxon>
        <taxon>metagenomes</taxon>
        <taxon>ecological metagenomes</taxon>
    </lineage>
</organism>
<evidence type="ECO:0000313" key="2">
    <source>
        <dbReference type="EMBL" id="MPN60333.1"/>
    </source>
</evidence>
<gene>
    <name evidence="2" type="ORF">SDC9_208061</name>
</gene>
<sequence length="54" mass="5692">MEGMGIRAGMHLAHARADPGGCLDLGDISIDEHAGHDASIRQPRNDLLEPGFLG</sequence>
<feature type="compositionally biased region" description="Basic and acidic residues" evidence="1">
    <location>
        <begin position="34"/>
        <end position="47"/>
    </location>
</feature>
<name>A0A645JL20_9ZZZZ</name>
<reference evidence="2" key="1">
    <citation type="submission" date="2019-08" db="EMBL/GenBank/DDBJ databases">
        <authorList>
            <person name="Kucharzyk K."/>
            <person name="Murdoch R.W."/>
            <person name="Higgins S."/>
            <person name="Loffler F."/>
        </authorList>
    </citation>
    <scope>NUCLEOTIDE SEQUENCE</scope>
</reference>
<proteinExistence type="predicted"/>